<dbReference type="OrthoDB" id="371328at2"/>
<gene>
    <name evidence="1" type="ORF">FR698_07890</name>
</gene>
<dbReference type="Pfam" id="PF11985">
    <property type="entry name" value="Phage_Mu_Gp27"/>
    <property type="match status" value="1"/>
</dbReference>
<reference evidence="1 2" key="1">
    <citation type="submission" date="2019-08" db="EMBL/GenBank/DDBJ databases">
        <title>Pelomicrobium methylotrophicum gen. nov., sp. nov. a moderately thermophilic, facultatively anaerobic, lithoautotrophic and methylotrophic bacterium isolated from a terrestrial mud volcano.</title>
        <authorList>
            <person name="Slobodkina G.B."/>
            <person name="Merkel A.Y."/>
            <person name="Slobodkin A.I."/>
        </authorList>
    </citation>
    <scope>NUCLEOTIDE SEQUENCE [LARGE SCALE GENOMIC DNA]</scope>
    <source>
        <strain evidence="1 2">SM250</strain>
    </source>
</reference>
<dbReference type="EMBL" id="VPFL01000009">
    <property type="protein sequence ID" value="TXF11915.1"/>
    <property type="molecule type" value="Genomic_DNA"/>
</dbReference>
<dbReference type="InterPro" id="IPR021874">
    <property type="entry name" value="Phage_Mu_Gp27"/>
</dbReference>
<dbReference type="AlphaFoldDB" id="A0A5C7ETC2"/>
<organism evidence="1 2">
    <name type="scientific">Pelomicrobium methylotrophicum</name>
    <dbReference type="NCBI Taxonomy" id="2602750"/>
    <lineage>
        <taxon>Bacteria</taxon>
        <taxon>Pseudomonadati</taxon>
        <taxon>Pseudomonadota</taxon>
        <taxon>Hydrogenophilia</taxon>
        <taxon>Hydrogenophilia incertae sedis</taxon>
        <taxon>Pelomicrobium</taxon>
    </lineage>
</organism>
<keyword evidence="2" id="KW-1185">Reference proteome</keyword>
<sequence length="177" mass="19730">MARRSKVDKLPPELKAQLERLLADRSHDGYAALAAWLSEQGYTISKSSLHRYDEGRVQKVMEKVRATMEAARLMTAASPDEADEHSAAVIRMVQSQLFAAMMQVTEAEGEIDPETRMKLLTQAARAIAEASRASIGQKKWADEVRARLDAIEQQAEKTGKRLDAETLMRIREGLYGG</sequence>
<proteinExistence type="predicted"/>
<name>A0A5C7ETC2_9PROT</name>
<dbReference type="Proteomes" id="UP000321201">
    <property type="component" value="Unassembled WGS sequence"/>
</dbReference>
<protein>
    <submittedName>
        <fullName evidence="1">DUF3486 family protein</fullName>
    </submittedName>
</protein>
<dbReference type="RefSeq" id="WP_147799655.1">
    <property type="nucleotide sequence ID" value="NZ_VPFL01000009.1"/>
</dbReference>
<evidence type="ECO:0000313" key="1">
    <source>
        <dbReference type="EMBL" id="TXF11915.1"/>
    </source>
</evidence>
<evidence type="ECO:0000313" key="2">
    <source>
        <dbReference type="Proteomes" id="UP000321201"/>
    </source>
</evidence>
<dbReference type="InParanoid" id="A0A5C7ETC2"/>
<comment type="caution">
    <text evidence="1">The sequence shown here is derived from an EMBL/GenBank/DDBJ whole genome shotgun (WGS) entry which is preliminary data.</text>
</comment>
<accession>A0A5C7ETC2</accession>